<protein>
    <submittedName>
        <fullName evidence="1">Uncharacterized protein</fullName>
    </submittedName>
</protein>
<sequence length="255" mass="29213">MEGKRKKDDITKNTLLTYFSKKSRNNKESCDDDHLNQTKTNDPETQNIVLSVDQPSCSTLKQDEIIDNELETNFRSNDIGLFTNCTHTDADKKLVLRNVWVPNNLIGLFIQKLNKEFFANTVCFLAFAKYGGIGGQPLGQLVSTAFSNWKKAKETFRNHSQLKYHLSSVLDADHFLTILDHKQVTIIEKLETNRTEKIKLNRSRLIPIIECVIFCGQQEIALGFPMLAVHRNVKVDPEEVLNELALRPRRVDLLL</sequence>
<comment type="caution">
    <text evidence="1">The sequence shown here is derived from an EMBL/GenBank/DDBJ whole genome shotgun (WGS) entry which is preliminary data.</text>
</comment>
<evidence type="ECO:0000313" key="2">
    <source>
        <dbReference type="Proteomes" id="UP001160148"/>
    </source>
</evidence>
<name>A0AAV0WKE0_9HEMI</name>
<dbReference type="Proteomes" id="UP001160148">
    <property type="component" value="Unassembled WGS sequence"/>
</dbReference>
<dbReference type="EMBL" id="CARXXK010000002">
    <property type="protein sequence ID" value="CAI6356550.1"/>
    <property type="molecule type" value="Genomic_DNA"/>
</dbReference>
<gene>
    <name evidence="1" type="ORF">MEUPH1_LOCUS12272</name>
</gene>
<keyword evidence="2" id="KW-1185">Reference proteome</keyword>
<organism evidence="1 2">
    <name type="scientific">Macrosiphum euphorbiae</name>
    <name type="common">potato aphid</name>
    <dbReference type="NCBI Taxonomy" id="13131"/>
    <lineage>
        <taxon>Eukaryota</taxon>
        <taxon>Metazoa</taxon>
        <taxon>Ecdysozoa</taxon>
        <taxon>Arthropoda</taxon>
        <taxon>Hexapoda</taxon>
        <taxon>Insecta</taxon>
        <taxon>Pterygota</taxon>
        <taxon>Neoptera</taxon>
        <taxon>Paraneoptera</taxon>
        <taxon>Hemiptera</taxon>
        <taxon>Sternorrhyncha</taxon>
        <taxon>Aphidomorpha</taxon>
        <taxon>Aphidoidea</taxon>
        <taxon>Aphididae</taxon>
        <taxon>Macrosiphini</taxon>
        <taxon>Macrosiphum</taxon>
    </lineage>
</organism>
<accession>A0AAV0WKE0</accession>
<proteinExistence type="predicted"/>
<dbReference type="AlphaFoldDB" id="A0AAV0WKE0"/>
<evidence type="ECO:0000313" key="1">
    <source>
        <dbReference type="EMBL" id="CAI6356550.1"/>
    </source>
</evidence>
<reference evidence="1 2" key="1">
    <citation type="submission" date="2023-01" db="EMBL/GenBank/DDBJ databases">
        <authorList>
            <person name="Whitehead M."/>
        </authorList>
    </citation>
    <scope>NUCLEOTIDE SEQUENCE [LARGE SCALE GENOMIC DNA]</scope>
</reference>